<protein>
    <recommendedName>
        <fullName evidence="13">Cytochrome P450</fullName>
    </recommendedName>
</protein>
<dbReference type="AlphaFoldDB" id="A0A9N9L2Y0"/>
<evidence type="ECO:0000256" key="4">
    <source>
        <dbReference type="ARBA" id="ARBA00022723"/>
    </source>
</evidence>
<dbReference type="GO" id="GO:0004497">
    <property type="term" value="F:monooxygenase activity"/>
    <property type="evidence" value="ECO:0007669"/>
    <property type="project" value="UniProtKB-KW"/>
</dbReference>
<dbReference type="Proteomes" id="UP000696280">
    <property type="component" value="Unassembled WGS sequence"/>
</dbReference>
<keyword evidence="10" id="KW-0472">Membrane</keyword>
<evidence type="ECO:0000256" key="3">
    <source>
        <dbReference type="ARBA" id="ARBA00022617"/>
    </source>
</evidence>
<dbReference type="InterPro" id="IPR001128">
    <property type="entry name" value="Cyt_P450"/>
</dbReference>
<keyword evidence="10" id="KW-1133">Transmembrane helix</keyword>
<reference evidence="11" key="1">
    <citation type="submission" date="2021-07" db="EMBL/GenBank/DDBJ databases">
        <authorList>
            <person name="Durling M."/>
        </authorList>
    </citation>
    <scope>NUCLEOTIDE SEQUENCE</scope>
</reference>
<keyword evidence="7 9" id="KW-0503">Monooxygenase</keyword>
<dbReference type="SUPFAM" id="SSF48264">
    <property type="entry name" value="Cytochrome P450"/>
    <property type="match status" value="1"/>
</dbReference>
<dbReference type="Pfam" id="PF00067">
    <property type="entry name" value="p450"/>
    <property type="match status" value="1"/>
</dbReference>
<keyword evidence="4 8" id="KW-0479">Metal-binding</keyword>
<evidence type="ECO:0000256" key="5">
    <source>
        <dbReference type="ARBA" id="ARBA00023002"/>
    </source>
</evidence>
<dbReference type="GO" id="GO:0005506">
    <property type="term" value="F:iron ion binding"/>
    <property type="evidence" value="ECO:0007669"/>
    <property type="project" value="InterPro"/>
</dbReference>
<dbReference type="PANTHER" id="PTHR46206:SF1">
    <property type="entry name" value="P450, PUTATIVE (EUROFUNG)-RELATED"/>
    <property type="match status" value="1"/>
</dbReference>
<evidence type="ECO:0000256" key="9">
    <source>
        <dbReference type="RuleBase" id="RU000461"/>
    </source>
</evidence>
<evidence type="ECO:0000256" key="6">
    <source>
        <dbReference type="ARBA" id="ARBA00023004"/>
    </source>
</evidence>
<comment type="cofactor">
    <cofactor evidence="1 8">
        <name>heme</name>
        <dbReference type="ChEBI" id="CHEBI:30413"/>
    </cofactor>
</comment>
<keyword evidence="3 8" id="KW-0349">Heme</keyword>
<evidence type="ECO:0000313" key="11">
    <source>
        <dbReference type="EMBL" id="CAG8959245.1"/>
    </source>
</evidence>
<gene>
    <name evidence="11" type="ORF">HYFRA_00012603</name>
</gene>
<dbReference type="PRINTS" id="PR00465">
    <property type="entry name" value="EP450IV"/>
</dbReference>
<keyword evidence="10" id="KW-0812">Transmembrane</keyword>
<dbReference type="InterPro" id="IPR017972">
    <property type="entry name" value="Cyt_P450_CS"/>
</dbReference>
<evidence type="ECO:0008006" key="13">
    <source>
        <dbReference type="Google" id="ProtNLM"/>
    </source>
</evidence>
<evidence type="ECO:0000256" key="7">
    <source>
        <dbReference type="ARBA" id="ARBA00023033"/>
    </source>
</evidence>
<feature type="transmembrane region" description="Helical" evidence="10">
    <location>
        <begin position="6"/>
        <end position="26"/>
    </location>
</feature>
<evidence type="ECO:0000256" key="8">
    <source>
        <dbReference type="PIRSR" id="PIRSR602403-1"/>
    </source>
</evidence>
<dbReference type="GO" id="GO:0020037">
    <property type="term" value="F:heme binding"/>
    <property type="evidence" value="ECO:0007669"/>
    <property type="project" value="InterPro"/>
</dbReference>
<sequence>MLADLLSRPVFLVLALCVICFLVSVFKKRGEKSSQFPRLPIIGARKGDWFPHLQAKWRNTKNFKVAMQIAYTQHKNRAVIMPVASGGDSIMLPSSEIDFVTNQPDSVLSFKERALEIYQIEYTFMDSKVNRAIRHDNLLRTVMTPQLGPLTPVLADEVDWAFKRHWGTNTAEWQEVCVFETLRHIVGIVANRVFVGLPFCRDPGLVNSGMAFAIDIPLSGAIMNLFWKPLRPFVAPLVTIPNRIHTRRFRNILKSEIDRRLRDFDARQADPEDKSFTPEPNDFLQWAIQQAKALGDPYMWRNETLADRLLILNFAALHTSSLFSTWAIFDVVSSTPQVIDELREEIRLVLSAHGGQWTKRALAQLEKLDSAMHESARLNSILAVGLRRVVLAENGLTTPSGVHLPKGTHISVPVYSVMRDDTIYEDAEKFVPFRFVRQSDSQGEEPPKRAPNTFTTTSPNFLIFGHGKHACPGRYFAATALKLVLANAILHYDFETVPVKPEGSWYGDFRLPPKKATIRIKRRG</sequence>
<dbReference type="EMBL" id="CAJVRL010000090">
    <property type="protein sequence ID" value="CAG8959245.1"/>
    <property type="molecule type" value="Genomic_DNA"/>
</dbReference>
<keyword evidence="12" id="KW-1185">Reference proteome</keyword>
<dbReference type="OrthoDB" id="1844152at2759"/>
<dbReference type="PANTHER" id="PTHR46206">
    <property type="entry name" value="CYTOCHROME P450"/>
    <property type="match status" value="1"/>
</dbReference>
<accession>A0A9N9L2Y0</accession>
<proteinExistence type="inferred from homology"/>
<evidence type="ECO:0000256" key="2">
    <source>
        <dbReference type="ARBA" id="ARBA00010617"/>
    </source>
</evidence>
<feature type="binding site" description="axial binding residue" evidence="8">
    <location>
        <position position="471"/>
    </location>
    <ligand>
        <name>heme</name>
        <dbReference type="ChEBI" id="CHEBI:30413"/>
    </ligand>
    <ligandPart>
        <name>Fe</name>
        <dbReference type="ChEBI" id="CHEBI:18248"/>
    </ligandPart>
</feature>
<dbReference type="CDD" id="cd11041">
    <property type="entry name" value="CYP503A1-like"/>
    <property type="match status" value="1"/>
</dbReference>
<evidence type="ECO:0000313" key="12">
    <source>
        <dbReference type="Proteomes" id="UP000696280"/>
    </source>
</evidence>
<evidence type="ECO:0000256" key="1">
    <source>
        <dbReference type="ARBA" id="ARBA00001971"/>
    </source>
</evidence>
<comment type="caution">
    <text evidence="11">The sequence shown here is derived from an EMBL/GenBank/DDBJ whole genome shotgun (WGS) entry which is preliminary data.</text>
</comment>
<evidence type="ECO:0000256" key="10">
    <source>
        <dbReference type="SAM" id="Phobius"/>
    </source>
</evidence>
<keyword evidence="6 8" id="KW-0408">Iron</keyword>
<keyword evidence="5 9" id="KW-0560">Oxidoreductase</keyword>
<organism evidence="11 12">
    <name type="scientific">Hymenoscyphus fraxineus</name>
    <dbReference type="NCBI Taxonomy" id="746836"/>
    <lineage>
        <taxon>Eukaryota</taxon>
        <taxon>Fungi</taxon>
        <taxon>Dikarya</taxon>
        <taxon>Ascomycota</taxon>
        <taxon>Pezizomycotina</taxon>
        <taxon>Leotiomycetes</taxon>
        <taxon>Helotiales</taxon>
        <taxon>Helotiaceae</taxon>
        <taxon>Hymenoscyphus</taxon>
    </lineage>
</organism>
<dbReference type="InterPro" id="IPR002403">
    <property type="entry name" value="Cyt_P450_E_grp-IV"/>
</dbReference>
<dbReference type="PROSITE" id="PS00086">
    <property type="entry name" value="CYTOCHROME_P450"/>
    <property type="match status" value="1"/>
</dbReference>
<dbReference type="InterPro" id="IPR036396">
    <property type="entry name" value="Cyt_P450_sf"/>
</dbReference>
<name>A0A9N9L2Y0_9HELO</name>
<dbReference type="Gene3D" id="1.10.630.10">
    <property type="entry name" value="Cytochrome P450"/>
    <property type="match status" value="1"/>
</dbReference>
<dbReference type="GO" id="GO:0016705">
    <property type="term" value="F:oxidoreductase activity, acting on paired donors, with incorporation or reduction of molecular oxygen"/>
    <property type="evidence" value="ECO:0007669"/>
    <property type="project" value="InterPro"/>
</dbReference>
<comment type="similarity">
    <text evidence="2 9">Belongs to the cytochrome P450 family.</text>
</comment>